<gene>
    <name evidence="12" type="ORF">A3Q56_01865</name>
</gene>
<dbReference type="GO" id="GO:0005886">
    <property type="term" value="C:plasma membrane"/>
    <property type="evidence" value="ECO:0007669"/>
    <property type="project" value="UniProtKB-SubCell"/>
</dbReference>
<feature type="region of interest" description="Disordered" evidence="9">
    <location>
        <begin position="1"/>
        <end position="23"/>
    </location>
</feature>
<evidence type="ECO:0000256" key="6">
    <source>
        <dbReference type="ARBA" id="ARBA00023136"/>
    </source>
</evidence>
<evidence type="ECO:0000256" key="2">
    <source>
        <dbReference type="ARBA" id="ARBA00009671"/>
    </source>
</evidence>
<feature type="domain" description="Anoctamin transmembrane" evidence="10">
    <location>
        <begin position="483"/>
        <end position="691"/>
    </location>
</feature>
<accession>A0A177B821</accession>
<sequence length="714" mass="82848">MRYKSNSIDGIDMTDDDRTTDGSIADEKHFKFNTPSKNKLRPVRLSICNEILNTTNSGEMLKQKMESNKRIDFILIRKLLDNSTDPGVVEENHKLQEMFESQLINDKIQIQRFKSAKYEFIKLHAPFIVLAKQAQNIKLQMPLKNCKHINNKDNIIVRIEKKFFKTDEEGLLHFLYKHIYHDALVIHDFSYLDPYEREIRQTMRRGPDALNVKKPTKKEKQYDQRLMLDKLWAKPWFKYQPLWRIRNYFGEKIALYFAWAGLLSFSLIIPSIFGLIVFIYGLVMSINQNNITNTSVTNSTSSATNTNSTAFQDIKLALDSSLDTVKESFDNDLTPYYAVIICLWGTVFIELWKRKNALLSYQWDVHSFEENELNRPEFVGLYTKEDPITNTQVWYMPLYRKIMRICASTSILLMMIIVVFICTAAVILYRVIITIDYCKNLSSLNCLILTNILSAVLNAIAIMILGKFNFESGVFGMGNKYQDNCGSKGNCMAMLSIQILVLMIAKPLPKFAKDIVLPLIVGLIKHKRLPFNTSVNITADDTSFIEREFQKPKLDDFTLSEYNEKIILYGFVMIFAASLPIGPFIVLIVIFIDIKVDAKRMLWMFQKPVSNIAQDIGMWQVILQFLNIIGVISNGFLIAYTSDWGYINLKTHTHKLAFVLIFEHVIFGIKFLIDVFIPDVPKHVRLALRKEKYRVSEIVRKFESKGLKRRYTHI</sequence>
<feature type="transmembrane region" description="Helical" evidence="8">
    <location>
        <begin position="334"/>
        <end position="352"/>
    </location>
</feature>
<dbReference type="Proteomes" id="UP000078046">
    <property type="component" value="Unassembled WGS sequence"/>
</dbReference>
<feature type="transmembrane region" description="Helical" evidence="8">
    <location>
        <begin position="566"/>
        <end position="596"/>
    </location>
</feature>
<evidence type="ECO:0000313" key="13">
    <source>
        <dbReference type="Proteomes" id="UP000078046"/>
    </source>
</evidence>
<comment type="similarity">
    <text evidence="2 8">Belongs to the anoctamin family.</text>
</comment>
<dbReference type="AlphaFoldDB" id="A0A177B821"/>
<evidence type="ECO:0000259" key="11">
    <source>
        <dbReference type="Pfam" id="PF16178"/>
    </source>
</evidence>
<organism evidence="12 13">
    <name type="scientific">Intoshia linei</name>
    <dbReference type="NCBI Taxonomy" id="1819745"/>
    <lineage>
        <taxon>Eukaryota</taxon>
        <taxon>Metazoa</taxon>
        <taxon>Spiralia</taxon>
        <taxon>Lophotrochozoa</taxon>
        <taxon>Mesozoa</taxon>
        <taxon>Orthonectida</taxon>
        <taxon>Rhopaluridae</taxon>
        <taxon>Intoshia</taxon>
    </lineage>
</organism>
<comment type="subcellular location">
    <subcellularLocation>
        <location evidence="1">Cell membrane</location>
        <topology evidence="1">Multi-pass membrane protein</topology>
    </subcellularLocation>
    <subcellularLocation>
        <location evidence="8">Membrane</location>
        <topology evidence="8">Multi-pass membrane protein</topology>
    </subcellularLocation>
</comment>
<dbReference type="PANTHER" id="PTHR12308">
    <property type="entry name" value="ANOCTAMIN"/>
    <property type="match status" value="1"/>
</dbReference>
<dbReference type="InterPro" id="IPR007632">
    <property type="entry name" value="Anoctamin"/>
</dbReference>
<proteinExistence type="inferred from homology"/>
<feature type="transmembrane region" description="Helical" evidence="8">
    <location>
        <begin position="405"/>
        <end position="428"/>
    </location>
</feature>
<evidence type="ECO:0000259" key="10">
    <source>
        <dbReference type="Pfam" id="PF04547"/>
    </source>
</evidence>
<evidence type="ECO:0000256" key="9">
    <source>
        <dbReference type="SAM" id="MobiDB-lite"/>
    </source>
</evidence>
<keyword evidence="7" id="KW-0325">Glycoprotein</keyword>
<comment type="caution">
    <text evidence="8">Lacks conserved residue(s) required for the propagation of feature annotation.</text>
</comment>
<dbReference type="EMBL" id="LWCA01000152">
    <property type="protein sequence ID" value="OAF70406.1"/>
    <property type="molecule type" value="Genomic_DNA"/>
</dbReference>
<dbReference type="Pfam" id="PF16178">
    <property type="entry name" value="Anoct_dimer"/>
    <property type="match status" value="1"/>
</dbReference>
<feature type="domain" description="Anoctamin dimerisation" evidence="11">
    <location>
        <begin position="68"/>
        <end position="168"/>
    </location>
</feature>
<evidence type="ECO:0000256" key="1">
    <source>
        <dbReference type="ARBA" id="ARBA00004651"/>
    </source>
</evidence>
<dbReference type="OrthoDB" id="296386at2759"/>
<reference evidence="12 13" key="1">
    <citation type="submission" date="2016-04" db="EMBL/GenBank/DDBJ databases">
        <title>The genome of Intoshia linei affirms orthonectids as highly simplified spiralians.</title>
        <authorList>
            <person name="Mikhailov K.V."/>
            <person name="Slusarev G.S."/>
            <person name="Nikitin M.A."/>
            <person name="Logacheva M.D."/>
            <person name="Penin A."/>
            <person name="Aleoshin V."/>
            <person name="Panchin Y.V."/>
        </authorList>
    </citation>
    <scope>NUCLEOTIDE SEQUENCE [LARGE SCALE GENOMIC DNA]</scope>
    <source>
        <strain evidence="12">Intl2013</strain>
        <tissue evidence="12">Whole animal</tissue>
    </source>
</reference>
<evidence type="ECO:0000256" key="7">
    <source>
        <dbReference type="ARBA" id="ARBA00023180"/>
    </source>
</evidence>
<feature type="transmembrane region" description="Helical" evidence="8">
    <location>
        <begin position="253"/>
        <end position="280"/>
    </location>
</feature>
<comment type="caution">
    <text evidence="12">The sequence shown here is derived from an EMBL/GenBank/DDBJ whole genome shotgun (WGS) entry which is preliminary data.</text>
</comment>
<dbReference type="GO" id="GO:0046983">
    <property type="term" value="F:protein dimerization activity"/>
    <property type="evidence" value="ECO:0007669"/>
    <property type="project" value="InterPro"/>
</dbReference>
<dbReference type="Pfam" id="PF04547">
    <property type="entry name" value="Anoctamin"/>
    <property type="match status" value="2"/>
</dbReference>
<dbReference type="InterPro" id="IPR049452">
    <property type="entry name" value="Anoctamin_TM"/>
</dbReference>
<dbReference type="GO" id="GO:0005254">
    <property type="term" value="F:chloride channel activity"/>
    <property type="evidence" value="ECO:0007669"/>
    <property type="project" value="TreeGrafter"/>
</dbReference>
<keyword evidence="5 8" id="KW-1133">Transmembrane helix</keyword>
<feature type="transmembrane region" description="Helical" evidence="8">
    <location>
        <begin position="616"/>
        <end position="636"/>
    </location>
</feature>
<evidence type="ECO:0000256" key="8">
    <source>
        <dbReference type="RuleBase" id="RU280814"/>
    </source>
</evidence>
<keyword evidence="6 8" id="KW-0472">Membrane</keyword>
<keyword evidence="3" id="KW-1003">Cell membrane</keyword>
<evidence type="ECO:0000256" key="5">
    <source>
        <dbReference type="ARBA" id="ARBA00022989"/>
    </source>
</evidence>
<dbReference type="InterPro" id="IPR032394">
    <property type="entry name" value="Anoct_dimer"/>
</dbReference>
<feature type="transmembrane region" description="Helical" evidence="8">
    <location>
        <begin position="448"/>
        <end position="470"/>
    </location>
</feature>
<keyword evidence="4 8" id="KW-0812">Transmembrane</keyword>
<feature type="domain" description="Anoctamin transmembrane" evidence="10">
    <location>
        <begin position="245"/>
        <end position="468"/>
    </location>
</feature>
<feature type="transmembrane region" description="Helical" evidence="8">
    <location>
        <begin position="656"/>
        <end position="677"/>
    </location>
</feature>
<keyword evidence="13" id="KW-1185">Reference proteome</keyword>
<dbReference type="PANTHER" id="PTHR12308:SF73">
    <property type="entry name" value="ANOCTAMIN"/>
    <property type="match status" value="1"/>
</dbReference>
<evidence type="ECO:0000256" key="4">
    <source>
        <dbReference type="ARBA" id="ARBA00022692"/>
    </source>
</evidence>
<evidence type="ECO:0000313" key="12">
    <source>
        <dbReference type="EMBL" id="OAF70406.1"/>
    </source>
</evidence>
<protein>
    <recommendedName>
        <fullName evidence="8">Anoctamin</fullName>
    </recommendedName>
</protein>
<evidence type="ECO:0000256" key="3">
    <source>
        <dbReference type="ARBA" id="ARBA00022475"/>
    </source>
</evidence>
<name>A0A177B821_9BILA</name>